<dbReference type="SMART" id="SM00320">
    <property type="entry name" value="WD40"/>
    <property type="match status" value="7"/>
</dbReference>
<organism evidence="7 8">
    <name type="scientific">Phialocephala subalpina</name>
    <dbReference type="NCBI Taxonomy" id="576137"/>
    <lineage>
        <taxon>Eukaryota</taxon>
        <taxon>Fungi</taxon>
        <taxon>Dikarya</taxon>
        <taxon>Ascomycota</taxon>
        <taxon>Pezizomycotina</taxon>
        <taxon>Leotiomycetes</taxon>
        <taxon>Helotiales</taxon>
        <taxon>Mollisiaceae</taxon>
        <taxon>Phialocephala</taxon>
        <taxon>Phialocephala fortinii species complex</taxon>
    </lineage>
</organism>
<feature type="compositionally biased region" description="Basic and acidic residues" evidence="5">
    <location>
        <begin position="108"/>
        <end position="134"/>
    </location>
</feature>
<feature type="region of interest" description="Disordered" evidence="5">
    <location>
        <begin position="1"/>
        <end position="212"/>
    </location>
</feature>
<feature type="region of interest" description="Disordered" evidence="5">
    <location>
        <begin position="723"/>
        <end position="744"/>
    </location>
</feature>
<accession>A0A1L7XVI1</accession>
<feature type="domain" description="CTLH" evidence="6">
    <location>
        <begin position="247"/>
        <end position="318"/>
    </location>
</feature>
<dbReference type="InterPro" id="IPR001680">
    <property type="entry name" value="WD40_rpt"/>
</dbReference>
<dbReference type="InterPro" id="IPR006595">
    <property type="entry name" value="CTLH_C"/>
</dbReference>
<keyword evidence="3" id="KW-0677">Repeat</keyword>
<dbReference type="InterPro" id="IPR051350">
    <property type="entry name" value="WD_repeat-ST_regulator"/>
</dbReference>
<feature type="repeat" description="WD" evidence="4">
    <location>
        <begin position="688"/>
        <end position="720"/>
    </location>
</feature>
<dbReference type="PROSITE" id="PS50896">
    <property type="entry name" value="LISH"/>
    <property type="match status" value="1"/>
</dbReference>
<dbReference type="Gene3D" id="2.130.10.10">
    <property type="entry name" value="YVTN repeat-like/Quinoprotein amine dehydrogenase"/>
    <property type="match status" value="1"/>
</dbReference>
<feature type="compositionally biased region" description="Polar residues" evidence="5">
    <location>
        <begin position="151"/>
        <end position="167"/>
    </location>
</feature>
<comment type="function">
    <text evidence="1">Involved in the proteasome-dependent degradation of fructose-1,6-bisphosphatase.</text>
</comment>
<feature type="compositionally biased region" description="Basic and acidic residues" evidence="5">
    <location>
        <begin position="1"/>
        <end position="10"/>
    </location>
</feature>
<sequence length="744" mass="81989">MPDAQRRMQQDETQQSSGGTPAEVVLADDRPQPSTSSPSTSDDPSTPTIPSLPPSTTLSAPQYNTQLSPPTPQPATSSSATTTAAEDSEDLPSTSTRRPIIGRRRRNRSPDSEDQEYLHESLRGSERSPEDDSGHRHKRRRQDSRMRAEGDNSTSNGTSRPFSNGSGPSPLHKAAMSNSANGTRRSSVAMNGSSTTNGHSNSGVKPRPPYFGHDREEVTRILIQALTDLGYDTAASSLCQESGYNLESPTVAKFRNAVLQGDWPQAETLLFGDTLEEGGVSIGGAGLVLQDGVDRNLMRFGLRQQKFLELLEQRDAGKALMVLRQELTPLYQDTSKLHFLSSLLMCQSTEDLKVKAEWDGAEGESRHHLLSELSKCISPSVMLPEHRLAILLQQVKRHQISNCLYHNTASSPSLYQDHNCDRNHFPVHPVLDLDKHTGEVWNIKFSNDGSRLASCGKDGTCVIYEVGSFEVLQCLAMPETGVGSVAWSPDDSMIVTCQVDKFAILWDVNTGKPIVKLPRFGEPVGACVWAPDGRSFVTGVLDKERNLCQWNTRGELIFDWGQTHRIQDLAVSPNGRHLVAMTNETMVYVYNFMTRDLEYELDMEGKMGSVSISQNGRYLLVNKLDGEARMLDLETREIVRVFRSDEPGGNWLIRAAYGGANESFVIIGSESGNINIWHKESGTLVEKLQHGKSSCNAISWSPTDPSMFASAGDDGKVRIWADVDPEKRHSNGSRNSNGRTFSPQ</sequence>
<gene>
    <name evidence="7" type="ORF">PAC_18963</name>
</gene>
<dbReference type="InterPro" id="IPR019775">
    <property type="entry name" value="WD40_repeat_CS"/>
</dbReference>
<evidence type="ECO:0000256" key="2">
    <source>
        <dbReference type="ARBA" id="ARBA00022574"/>
    </source>
</evidence>
<dbReference type="PANTHER" id="PTHR22838">
    <property type="entry name" value="WD REPEAT PROTEIN 26-RELATED"/>
    <property type="match status" value="1"/>
</dbReference>
<dbReference type="AlphaFoldDB" id="A0A1L7XVI1"/>
<reference evidence="7 8" key="1">
    <citation type="submission" date="2016-03" db="EMBL/GenBank/DDBJ databases">
        <authorList>
            <person name="Ploux O."/>
        </authorList>
    </citation>
    <scope>NUCLEOTIDE SEQUENCE [LARGE SCALE GENOMIC DNA]</scope>
    <source>
        <strain evidence="7 8">UAMH 11012</strain>
    </source>
</reference>
<dbReference type="CDD" id="cd00200">
    <property type="entry name" value="WD40"/>
    <property type="match status" value="1"/>
</dbReference>
<dbReference type="PROSITE" id="PS00678">
    <property type="entry name" value="WD_REPEATS_1"/>
    <property type="match status" value="1"/>
</dbReference>
<dbReference type="OrthoDB" id="972532at2759"/>
<dbReference type="GO" id="GO:0034657">
    <property type="term" value="C:GID complex"/>
    <property type="evidence" value="ECO:0007669"/>
    <property type="project" value="TreeGrafter"/>
</dbReference>
<dbReference type="InterPro" id="IPR015943">
    <property type="entry name" value="WD40/YVTN_repeat-like_dom_sf"/>
</dbReference>
<evidence type="ECO:0000256" key="5">
    <source>
        <dbReference type="SAM" id="MobiDB-lite"/>
    </source>
</evidence>
<dbReference type="Pfam" id="PF23627">
    <property type="entry name" value="LisH_WDR26"/>
    <property type="match status" value="1"/>
</dbReference>
<proteinExistence type="predicted"/>
<dbReference type="Pfam" id="PF00400">
    <property type="entry name" value="WD40"/>
    <property type="match status" value="3"/>
</dbReference>
<dbReference type="GO" id="GO:0043161">
    <property type="term" value="P:proteasome-mediated ubiquitin-dependent protein catabolic process"/>
    <property type="evidence" value="ECO:0007669"/>
    <property type="project" value="TreeGrafter"/>
</dbReference>
<protein>
    <submittedName>
        <fullName evidence="7">Related to GID7 Protein involved in proteasome-dependent catabolite inactivation of fructose-1,6-bisphosphatase</fullName>
    </submittedName>
</protein>
<evidence type="ECO:0000259" key="6">
    <source>
        <dbReference type="PROSITE" id="PS50897"/>
    </source>
</evidence>
<dbReference type="InterPro" id="IPR006594">
    <property type="entry name" value="LisH"/>
</dbReference>
<dbReference type="PROSITE" id="PS50897">
    <property type="entry name" value="CTLH"/>
    <property type="match status" value="1"/>
</dbReference>
<evidence type="ECO:0000256" key="1">
    <source>
        <dbReference type="ARBA" id="ARBA00002343"/>
    </source>
</evidence>
<feature type="repeat" description="WD" evidence="4">
    <location>
        <begin position="433"/>
        <end position="474"/>
    </location>
</feature>
<feature type="compositionally biased region" description="Low complexity" evidence="5">
    <location>
        <begin position="74"/>
        <end position="85"/>
    </location>
</feature>
<dbReference type="InterPro" id="IPR036322">
    <property type="entry name" value="WD40_repeat_dom_sf"/>
</dbReference>
<keyword evidence="8" id="KW-1185">Reference proteome</keyword>
<feature type="compositionally biased region" description="Low complexity" evidence="5">
    <location>
        <begin position="32"/>
        <end position="62"/>
    </location>
</feature>
<dbReference type="GO" id="GO:0000502">
    <property type="term" value="C:proteasome complex"/>
    <property type="evidence" value="ECO:0007669"/>
    <property type="project" value="UniProtKB-KW"/>
</dbReference>
<keyword evidence="7" id="KW-0647">Proteasome</keyword>
<dbReference type="PANTHER" id="PTHR22838:SF0">
    <property type="entry name" value="WD REPEAT-CONTAINING PROTEIN 26"/>
    <property type="match status" value="1"/>
</dbReference>
<feature type="compositionally biased region" description="Polar residues" evidence="5">
    <location>
        <begin position="176"/>
        <end position="190"/>
    </location>
</feature>
<dbReference type="EMBL" id="FJOG01000064">
    <property type="protein sequence ID" value="CZR69062.1"/>
    <property type="molecule type" value="Genomic_DNA"/>
</dbReference>
<feature type="compositionally biased region" description="Polar residues" evidence="5">
    <location>
        <begin position="732"/>
        <end position="744"/>
    </location>
</feature>
<evidence type="ECO:0000256" key="3">
    <source>
        <dbReference type="ARBA" id="ARBA00022737"/>
    </source>
</evidence>
<evidence type="ECO:0000313" key="8">
    <source>
        <dbReference type="Proteomes" id="UP000184330"/>
    </source>
</evidence>
<keyword evidence="2 4" id="KW-0853">WD repeat</keyword>
<evidence type="ECO:0000256" key="4">
    <source>
        <dbReference type="PROSITE-ProRule" id="PRU00221"/>
    </source>
</evidence>
<name>A0A1L7XVI1_9HELO</name>
<dbReference type="STRING" id="576137.A0A1L7XVI1"/>
<dbReference type="Proteomes" id="UP000184330">
    <property type="component" value="Unassembled WGS sequence"/>
</dbReference>
<feature type="compositionally biased region" description="Low complexity" evidence="5">
    <location>
        <begin position="191"/>
        <end position="203"/>
    </location>
</feature>
<evidence type="ECO:0000313" key="7">
    <source>
        <dbReference type="EMBL" id="CZR69062.1"/>
    </source>
</evidence>
<dbReference type="SUPFAM" id="SSF50978">
    <property type="entry name" value="WD40 repeat-like"/>
    <property type="match status" value="1"/>
</dbReference>
<feature type="repeat" description="WD" evidence="4">
    <location>
        <begin position="475"/>
        <end position="516"/>
    </location>
</feature>
<dbReference type="PROSITE" id="PS50082">
    <property type="entry name" value="WD_REPEATS_2"/>
    <property type="match status" value="3"/>
</dbReference>